<gene>
    <name evidence="1" type="ORF">Tco_0910960</name>
</gene>
<reference evidence="1" key="2">
    <citation type="submission" date="2022-01" db="EMBL/GenBank/DDBJ databases">
        <authorList>
            <person name="Yamashiro T."/>
            <person name="Shiraishi A."/>
            <person name="Satake H."/>
            <person name="Nakayama K."/>
        </authorList>
    </citation>
    <scope>NUCLEOTIDE SEQUENCE</scope>
</reference>
<evidence type="ECO:0000313" key="1">
    <source>
        <dbReference type="EMBL" id="GJT30685.1"/>
    </source>
</evidence>
<keyword evidence="1" id="KW-0695">RNA-directed DNA polymerase</keyword>
<keyword evidence="2" id="KW-1185">Reference proteome</keyword>
<reference evidence="1" key="1">
    <citation type="journal article" date="2022" name="Int. J. Mol. Sci.">
        <title>Draft Genome of Tanacetum Coccineum: Genomic Comparison of Closely Related Tanacetum-Family Plants.</title>
        <authorList>
            <person name="Yamashiro T."/>
            <person name="Shiraishi A."/>
            <person name="Nakayama K."/>
            <person name="Satake H."/>
        </authorList>
    </citation>
    <scope>NUCLEOTIDE SEQUENCE</scope>
</reference>
<evidence type="ECO:0000313" key="2">
    <source>
        <dbReference type="Proteomes" id="UP001151760"/>
    </source>
</evidence>
<dbReference type="Proteomes" id="UP001151760">
    <property type="component" value="Unassembled WGS sequence"/>
</dbReference>
<sequence>MDSEREKQMLKERDEKRLLRKRKATISEEQPSKKVKLRTEIVDEPPEITLDWCMEAELTVVPEKLGDPEKFLIPCILQDLKVCNSLAVSRASINLMPLSIYKKLGIGSLKPTRMTLELADRYVALLKGIAQDVIVRVDKFNFLVDFVVVDFEADPRVPIILGRPLLSIVIRSVVFVRRKFNFKSQK</sequence>
<keyword evidence="1" id="KW-0808">Transferase</keyword>
<dbReference type="InterPro" id="IPR021109">
    <property type="entry name" value="Peptidase_aspartic_dom_sf"/>
</dbReference>
<dbReference type="PANTHER" id="PTHR33067">
    <property type="entry name" value="RNA-DIRECTED DNA POLYMERASE-RELATED"/>
    <property type="match status" value="1"/>
</dbReference>
<organism evidence="1 2">
    <name type="scientific">Tanacetum coccineum</name>
    <dbReference type="NCBI Taxonomy" id="301880"/>
    <lineage>
        <taxon>Eukaryota</taxon>
        <taxon>Viridiplantae</taxon>
        <taxon>Streptophyta</taxon>
        <taxon>Embryophyta</taxon>
        <taxon>Tracheophyta</taxon>
        <taxon>Spermatophyta</taxon>
        <taxon>Magnoliopsida</taxon>
        <taxon>eudicotyledons</taxon>
        <taxon>Gunneridae</taxon>
        <taxon>Pentapetalae</taxon>
        <taxon>asterids</taxon>
        <taxon>campanulids</taxon>
        <taxon>Asterales</taxon>
        <taxon>Asteraceae</taxon>
        <taxon>Asteroideae</taxon>
        <taxon>Anthemideae</taxon>
        <taxon>Anthemidinae</taxon>
        <taxon>Tanacetum</taxon>
    </lineage>
</organism>
<protein>
    <submittedName>
        <fullName evidence="1">Reverse transcriptase domain-containing protein</fullName>
    </submittedName>
</protein>
<dbReference type="PANTHER" id="PTHR33067:SF35">
    <property type="entry name" value="ASPARTIC PEPTIDASE DDI1-TYPE DOMAIN-CONTAINING PROTEIN"/>
    <property type="match status" value="1"/>
</dbReference>
<dbReference type="CDD" id="cd00303">
    <property type="entry name" value="retropepsin_like"/>
    <property type="match status" value="1"/>
</dbReference>
<accession>A0ABQ5CVH6</accession>
<proteinExistence type="predicted"/>
<dbReference type="EMBL" id="BQNB010014646">
    <property type="protein sequence ID" value="GJT30685.1"/>
    <property type="molecule type" value="Genomic_DNA"/>
</dbReference>
<name>A0ABQ5CVH6_9ASTR</name>
<dbReference type="Gene3D" id="2.40.70.10">
    <property type="entry name" value="Acid Proteases"/>
    <property type="match status" value="1"/>
</dbReference>
<keyword evidence="1" id="KW-0548">Nucleotidyltransferase</keyword>
<dbReference type="GO" id="GO:0003964">
    <property type="term" value="F:RNA-directed DNA polymerase activity"/>
    <property type="evidence" value="ECO:0007669"/>
    <property type="project" value="UniProtKB-KW"/>
</dbReference>
<comment type="caution">
    <text evidence="1">The sequence shown here is derived from an EMBL/GenBank/DDBJ whole genome shotgun (WGS) entry which is preliminary data.</text>
</comment>